<comment type="caution">
    <text evidence="2">The sequence shown here is derived from an EMBL/GenBank/DDBJ whole genome shotgun (WGS) entry which is preliminary data.</text>
</comment>
<accession>A0A699YGR6</accession>
<gene>
    <name evidence="2" type="ORF">HaLaN_00811</name>
</gene>
<proteinExistence type="predicted"/>
<evidence type="ECO:0000313" key="3">
    <source>
        <dbReference type="Proteomes" id="UP000485058"/>
    </source>
</evidence>
<dbReference type="AlphaFoldDB" id="A0A699YGR6"/>
<feature type="chain" id="PRO_5025365481" evidence="1">
    <location>
        <begin position="16"/>
        <end position="96"/>
    </location>
</feature>
<reference evidence="2 3" key="1">
    <citation type="submission" date="2020-02" db="EMBL/GenBank/DDBJ databases">
        <title>Draft genome sequence of Haematococcus lacustris strain NIES-144.</title>
        <authorList>
            <person name="Morimoto D."/>
            <person name="Nakagawa S."/>
            <person name="Yoshida T."/>
            <person name="Sawayama S."/>
        </authorList>
    </citation>
    <scope>NUCLEOTIDE SEQUENCE [LARGE SCALE GENOMIC DNA]</scope>
    <source>
        <strain evidence="2 3">NIES-144</strain>
    </source>
</reference>
<protein>
    <submittedName>
        <fullName evidence="2">Uncharacterized protein</fullName>
    </submittedName>
</protein>
<dbReference type="EMBL" id="BLLF01000028">
    <property type="protein sequence ID" value="GFH06216.1"/>
    <property type="molecule type" value="Genomic_DNA"/>
</dbReference>
<dbReference type="Proteomes" id="UP000485058">
    <property type="component" value="Unassembled WGS sequence"/>
</dbReference>
<evidence type="ECO:0000313" key="2">
    <source>
        <dbReference type="EMBL" id="GFH06216.1"/>
    </source>
</evidence>
<sequence>MVLALLLALPPPCNPLHQALLRRLTDPGAAAGDPTQLLLQAQQLVAQFGCSLFSAAHDIIPGRRRLAGPKEEVGWGRQGAAEPCHCRGLTPGGGRV</sequence>
<organism evidence="2 3">
    <name type="scientific">Haematococcus lacustris</name>
    <name type="common">Green alga</name>
    <name type="synonym">Haematococcus pluvialis</name>
    <dbReference type="NCBI Taxonomy" id="44745"/>
    <lineage>
        <taxon>Eukaryota</taxon>
        <taxon>Viridiplantae</taxon>
        <taxon>Chlorophyta</taxon>
        <taxon>core chlorophytes</taxon>
        <taxon>Chlorophyceae</taxon>
        <taxon>CS clade</taxon>
        <taxon>Chlamydomonadales</taxon>
        <taxon>Haematococcaceae</taxon>
        <taxon>Haematococcus</taxon>
    </lineage>
</organism>
<feature type="signal peptide" evidence="1">
    <location>
        <begin position="1"/>
        <end position="15"/>
    </location>
</feature>
<keyword evidence="1" id="KW-0732">Signal</keyword>
<keyword evidence="3" id="KW-1185">Reference proteome</keyword>
<evidence type="ECO:0000256" key="1">
    <source>
        <dbReference type="SAM" id="SignalP"/>
    </source>
</evidence>
<name>A0A699YGR6_HAELA</name>